<proteinExistence type="predicted"/>
<reference evidence="1 2" key="1">
    <citation type="submission" date="2020-10" db="EMBL/GenBank/DDBJ databases">
        <title>Wide distribution of Phycisphaera-like planctomycetes from WD2101 soil group in peatlands and genome analysis of the first cultivated representative.</title>
        <authorList>
            <person name="Dedysh S.N."/>
            <person name="Beletsky A.V."/>
            <person name="Ivanova A."/>
            <person name="Kulichevskaya I.S."/>
            <person name="Suzina N.E."/>
            <person name="Philippov D.A."/>
            <person name="Rakitin A.L."/>
            <person name="Mardanov A.V."/>
            <person name="Ravin N.V."/>
        </authorList>
    </citation>
    <scope>NUCLEOTIDE SEQUENCE [LARGE SCALE GENOMIC DNA]</scope>
    <source>
        <strain evidence="1 2">M1803</strain>
    </source>
</reference>
<evidence type="ECO:0000313" key="1">
    <source>
        <dbReference type="EMBL" id="QOV92059.1"/>
    </source>
</evidence>
<sequence>MSDTPIAKLTATLDDHQRWVRLASRFSLSCMSNTKWRKVFAAIDESGISIRRCEFKCIDSDYITMEPRPPLTRELMETRFADSIWQPFEYKWIEWFRFPREFKPYPGVGLAVYQDLEALRDAIMAAAAACLELDADYLWLYGYRRATYVKTPRS</sequence>
<dbReference type="AlphaFoldDB" id="A0A7M2X356"/>
<dbReference type="RefSeq" id="WP_206295387.1">
    <property type="nucleotide sequence ID" value="NZ_CP063458.1"/>
</dbReference>
<accession>A0A7M2X356</accession>
<name>A0A7M2X356_9BACT</name>
<dbReference type="KEGG" id="hbs:IPV69_12175"/>
<evidence type="ECO:0000313" key="2">
    <source>
        <dbReference type="Proteomes" id="UP000593765"/>
    </source>
</evidence>
<dbReference type="Proteomes" id="UP000593765">
    <property type="component" value="Chromosome"/>
</dbReference>
<dbReference type="InterPro" id="IPR046500">
    <property type="entry name" value="DUF6678"/>
</dbReference>
<gene>
    <name evidence="1" type="ORF">IPV69_12175</name>
</gene>
<organism evidence="1 2">
    <name type="scientific">Humisphaera borealis</name>
    <dbReference type="NCBI Taxonomy" id="2807512"/>
    <lineage>
        <taxon>Bacteria</taxon>
        <taxon>Pseudomonadati</taxon>
        <taxon>Planctomycetota</taxon>
        <taxon>Phycisphaerae</taxon>
        <taxon>Tepidisphaerales</taxon>
        <taxon>Tepidisphaeraceae</taxon>
        <taxon>Humisphaera</taxon>
    </lineage>
</organism>
<keyword evidence="2" id="KW-1185">Reference proteome</keyword>
<protein>
    <submittedName>
        <fullName evidence="1">Uncharacterized protein</fullName>
    </submittedName>
</protein>
<dbReference type="EMBL" id="CP063458">
    <property type="protein sequence ID" value="QOV92059.1"/>
    <property type="molecule type" value="Genomic_DNA"/>
</dbReference>
<dbReference type="Pfam" id="PF20383">
    <property type="entry name" value="DUF6678"/>
    <property type="match status" value="1"/>
</dbReference>